<evidence type="ECO:0000256" key="4">
    <source>
        <dbReference type="ARBA" id="ARBA00022544"/>
    </source>
</evidence>
<dbReference type="AlphaFoldDB" id="A0A229UKC5"/>
<dbReference type="InterPro" id="IPR004761">
    <property type="entry name" value="Spore_GerAB"/>
</dbReference>
<evidence type="ECO:0000256" key="3">
    <source>
        <dbReference type="ARBA" id="ARBA00022448"/>
    </source>
</evidence>
<keyword evidence="7 8" id="KW-0472">Membrane</keyword>
<dbReference type="NCBIfam" id="TIGR00912">
    <property type="entry name" value="2A0309"/>
    <property type="match status" value="1"/>
</dbReference>
<feature type="transmembrane region" description="Helical" evidence="8">
    <location>
        <begin position="12"/>
        <end position="34"/>
    </location>
</feature>
<evidence type="ECO:0000256" key="6">
    <source>
        <dbReference type="ARBA" id="ARBA00022989"/>
    </source>
</evidence>
<evidence type="ECO:0000313" key="9">
    <source>
        <dbReference type="EMBL" id="OXM83842.1"/>
    </source>
</evidence>
<dbReference type="GO" id="GO:0016020">
    <property type="term" value="C:membrane"/>
    <property type="evidence" value="ECO:0007669"/>
    <property type="project" value="UniProtKB-SubCell"/>
</dbReference>
<sequence length="368" mass="41017">MRTKEKIGAYQMSFLLFTFMTGSSIINIPGPLIAYAKNGAWISLLLALTAGGIVLSCILLLHRKFPDLSFIEASEAVVGRWLTICLAIPAIWFQFHMAGGIVLDIGLFMTSSMMRQTPLYVFTLSMFIVVALTVRSGLETMSRMFVLPMFFVIVFVFLIIILASNHYDMKSLLPVMPDGFKPVLLGAYFAYGFPYVELFLFSMLLPYVNSDEQSMLSKGMYAALLLNGFCLLCVTLTTILTFGPMAAERKYSMFEVAQTVDMMGVIQRIESVIGFSLIVNSFMKASITVFVIKETFTKLFRVQNDKLLVFPVSLACFLFSMLFIAKGETRWVNAVTVLHPLEATVAYLLPLLVVTIAASFKKKSSSRG</sequence>
<proteinExistence type="inferred from homology"/>
<keyword evidence="6 8" id="KW-1133">Transmembrane helix</keyword>
<comment type="caution">
    <text evidence="9">The sequence shown here is derived from an EMBL/GenBank/DDBJ whole genome shotgun (WGS) entry which is preliminary data.</text>
</comment>
<keyword evidence="4" id="KW-0309">Germination</keyword>
<dbReference type="RefSeq" id="WP_094017286.1">
    <property type="nucleotide sequence ID" value="NZ_NMQW01000037.1"/>
</dbReference>
<name>A0A229UKC5_9BACL</name>
<feature type="transmembrane region" description="Helical" evidence="8">
    <location>
        <begin position="307"/>
        <end position="325"/>
    </location>
</feature>
<feature type="transmembrane region" description="Helical" evidence="8">
    <location>
        <begin position="81"/>
        <end position="107"/>
    </location>
</feature>
<protein>
    <submittedName>
        <fullName evidence="9">Spore gernimation protein</fullName>
    </submittedName>
</protein>
<feature type="transmembrane region" description="Helical" evidence="8">
    <location>
        <begin position="40"/>
        <end position="61"/>
    </location>
</feature>
<evidence type="ECO:0000313" key="10">
    <source>
        <dbReference type="Proteomes" id="UP000215509"/>
    </source>
</evidence>
<comment type="similarity">
    <text evidence="2">Belongs to the amino acid-polyamine-organocation (APC) superfamily. Spore germination protein (SGP) (TC 2.A.3.9) family.</text>
</comment>
<comment type="subcellular location">
    <subcellularLocation>
        <location evidence="1">Membrane</location>
        <topology evidence="1">Multi-pass membrane protein</topology>
    </subcellularLocation>
</comment>
<feature type="transmembrane region" description="Helical" evidence="8">
    <location>
        <begin position="183"/>
        <end position="208"/>
    </location>
</feature>
<feature type="transmembrane region" description="Helical" evidence="8">
    <location>
        <begin position="337"/>
        <end position="360"/>
    </location>
</feature>
<evidence type="ECO:0000256" key="5">
    <source>
        <dbReference type="ARBA" id="ARBA00022692"/>
    </source>
</evidence>
<evidence type="ECO:0000256" key="2">
    <source>
        <dbReference type="ARBA" id="ARBA00007998"/>
    </source>
</evidence>
<dbReference type="Proteomes" id="UP000215509">
    <property type="component" value="Unassembled WGS sequence"/>
</dbReference>
<feature type="transmembrane region" description="Helical" evidence="8">
    <location>
        <begin position="220"/>
        <end position="243"/>
    </location>
</feature>
<keyword evidence="10" id="KW-1185">Reference proteome</keyword>
<dbReference type="GO" id="GO:0009847">
    <property type="term" value="P:spore germination"/>
    <property type="evidence" value="ECO:0007669"/>
    <property type="project" value="InterPro"/>
</dbReference>
<dbReference type="EMBL" id="NMQW01000037">
    <property type="protein sequence ID" value="OXM83842.1"/>
    <property type="molecule type" value="Genomic_DNA"/>
</dbReference>
<accession>A0A229UKC5</accession>
<evidence type="ECO:0000256" key="7">
    <source>
        <dbReference type="ARBA" id="ARBA00023136"/>
    </source>
</evidence>
<dbReference type="Pfam" id="PF03845">
    <property type="entry name" value="Spore_permease"/>
    <property type="match status" value="1"/>
</dbReference>
<dbReference type="PANTHER" id="PTHR34975:SF2">
    <property type="entry name" value="SPORE GERMINATION PROTEIN A2"/>
    <property type="match status" value="1"/>
</dbReference>
<keyword evidence="5 8" id="KW-0812">Transmembrane</keyword>
<feature type="transmembrane region" description="Helical" evidence="8">
    <location>
        <begin position="145"/>
        <end position="163"/>
    </location>
</feature>
<keyword evidence="3" id="KW-0813">Transport</keyword>
<feature type="transmembrane region" description="Helical" evidence="8">
    <location>
        <begin position="272"/>
        <end position="292"/>
    </location>
</feature>
<dbReference type="OrthoDB" id="2663541at2"/>
<feature type="transmembrane region" description="Helical" evidence="8">
    <location>
        <begin position="119"/>
        <end position="138"/>
    </location>
</feature>
<evidence type="ECO:0000256" key="1">
    <source>
        <dbReference type="ARBA" id="ARBA00004141"/>
    </source>
</evidence>
<evidence type="ECO:0000256" key="8">
    <source>
        <dbReference type="SAM" id="Phobius"/>
    </source>
</evidence>
<organism evidence="9 10">
    <name type="scientific">Paenibacillus rigui</name>
    <dbReference type="NCBI Taxonomy" id="554312"/>
    <lineage>
        <taxon>Bacteria</taxon>
        <taxon>Bacillati</taxon>
        <taxon>Bacillota</taxon>
        <taxon>Bacilli</taxon>
        <taxon>Bacillales</taxon>
        <taxon>Paenibacillaceae</taxon>
        <taxon>Paenibacillus</taxon>
    </lineage>
</organism>
<dbReference type="PANTHER" id="PTHR34975">
    <property type="entry name" value="SPORE GERMINATION PROTEIN A2"/>
    <property type="match status" value="1"/>
</dbReference>
<reference evidence="9 10" key="1">
    <citation type="submission" date="2017-07" db="EMBL/GenBank/DDBJ databases">
        <title>Genome sequencing and assembly of Paenibacillus rigui.</title>
        <authorList>
            <person name="Mayilraj S."/>
        </authorList>
    </citation>
    <scope>NUCLEOTIDE SEQUENCE [LARGE SCALE GENOMIC DNA]</scope>
    <source>
        <strain evidence="9 10">JCM 16352</strain>
    </source>
</reference>
<gene>
    <name evidence="9" type="ORF">CF651_23300</name>
</gene>